<dbReference type="OrthoDB" id="9806180at2"/>
<dbReference type="PANTHER" id="PTHR23025">
    <property type="entry name" value="TRIACYLGLYCEROL LIPASE"/>
    <property type="match status" value="1"/>
</dbReference>
<dbReference type="InterPro" id="IPR013094">
    <property type="entry name" value="AB_hydrolase_3"/>
</dbReference>
<evidence type="ECO:0000259" key="3">
    <source>
        <dbReference type="Pfam" id="PF07859"/>
    </source>
</evidence>
<comment type="similarity">
    <text evidence="1">Belongs to the 'GDXG' lipolytic enzyme family.</text>
</comment>
<dbReference type="GO" id="GO:0005829">
    <property type="term" value="C:cytosol"/>
    <property type="evidence" value="ECO:0007669"/>
    <property type="project" value="TreeGrafter"/>
</dbReference>
<organism evidence="4 5">
    <name type="scientific">Martelella lutilitoris</name>
    <dbReference type="NCBI Taxonomy" id="2583532"/>
    <lineage>
        <taxon>Bacteria</taxon>
        <taxon>Pseudomonadati</taxon>
        <taxon>Pseudomonadota</taxon>
        <taxon>Alphaproteobacteria</taxon>
        <taxon>Hyphomicrobiales</taxon>
        <taxon>Aurantimonadaceae</taxon>
        <taxon>Martelella</taxon>
    </lineage>
</organism>
<dbReference type="InterPro" id="IPR029058">
    <property type="entry name" value="AB_hydrolase_fold"/>
</dbReference>
<evidence type="ECO:0000313" key="5">
    <source>
        <dbReference type="Proteomes" id="UP000307874"/>
    </source>
</evidence>
<comment type="caution">
    <text evidence="4">The sequence shown here is derived from an EMBL/GenBank/DDBJ whole genome shotgun (WGS) entry which is preliminary data.</text>
</comment>
<dbReference type="EMBL" id="VCLB01000013">
    <property type="protein sequence ID" value="TNB46064.1"/>
    <property type="molecule type" value="Genomic_DNA"/>
</dbReference>
<dbReference type="RefSeq" id="WP_138750244.1">
    <property type="nucleotide sequence ID" value="NZ_VCLB01000013.1"/>
</dbReference>
<dbReference type="Proteomes" id="UP000307874">
    <property type="component" value="Unassembled WGS sequence"/>
</dbReference>
<feature type="domain" description="Alpha/beta hydrolase fold-3" evidence="3">
    <location>
        <begin position="102"/>
        <end position="310"/>
    </location>
</feature>
<gene>
    <name evidence="4" type="ORF">FF124_19950</name>
</gene>
<dbReference type="AlphaFoldDB" id="A0A5C4JLT9"/>
<keyword evidence="5" id="KW-1185">Reference proteome</keyword>
<name>A0A5C4JLT9_9HYPH</name>
<accession>A0A5C4JLT9</accession>
<dbReference type="GO" id="GO:0019433">
    <property type="term" value="P:triglyceride catabolic process"/>
    <property type="evidence" value="ECO:0007669"/>
    <property type="project" value="TreeGrafter"/>
</dbReference>
<dbReference type="Gene3D" id="3.40.50.1820">
    <property type="entry name" value="alpha/beta hydrolase"/>
    <property type="match status" value="1"/>
</dbReference>
<evidence type="ECO:0000313" key="4">
    <source>
        <dbReference type="EMBL" id="TNB46064.1"/>
    </source>
</evidence>
<dbReference type="GO" id="GO:0004806">
    <property type="term" value="F:triacylglycerol lipase activity"/>
    <property type="evidence" value="ECO:0007669"/>
    <property type="project" value="TreeGrafter"/>
</dbReference>
<evidence type="ECO:0000256" key="2">
    <source>
        <dbReference type="ARBA" id="ARBA00022801"/>
    </source>
</evidence>
<dbReference type="Pfam" id="PF07859">
    <property type="entry name" value="Abhydrolase_3"/>
    <property type="match status" value="1"/>
</dbReference>
<keyword evidence="2 4" id="KW-0378">Hydrolase</keyword>
<dbReference type="SUPFAM" id="SSF53474">
    <property type="entry name" value="alpha/beta-Hydrolases"/>
    <property type="match status" value="1"/>
</dbReference>
<dbReference type="InterPro" id="IPR002168">
    <property type="entry name" value="Lipase_GDXG_HIS_AS"/>
</dbReference>
<dbReference type="PROSITE" id="PS01173">
    <property type="entry name" value="LIPASE_GDXG_HIS"/>
    <property type="match status" value="1"/>
</dbReference>
<evidence type="ECO:0000256" key="1">
    <source>
        <dbReference type="ARBA" id="ARBA00010515"/>
    </source>
</evidence>
<protein>
    <submittedName>
        <fullName evidence="4">Alpha/beta hydrolase</fullName>
    </submittedName>
</protein>
<reference evidence="4 5" key="1">
    <citation type="submission" date="2019-06" db="EMBL/GenBank/DDBJ databases">
        <title>Martelella lutilitoris sp. nov., isolated from a tidal mudflat.</title>
        <authorList>
            <person name="Kim Y.-J."/>
        </authorList>
    </citation>
    <scope>NUCLEOTIDE SEQUENCE [LARGE SCALE GENOMIC DNA]</scope>
    <source>
        <strain evidence="4 5">GH2-6</strain>
    </source>
</reference>
<proteinExistence type="inferred from homology"/>
<sequence>MTGGRGQGDNGGDRFEAHARDRLLSPEMEAILARLAEEDATLGDPTLMRPRDGRAQAEAVNARWNRNMPALFAASDFAIEGPAGNAVACRLMTPSANAHGLIVFVHGGGWAFCSMATHEHAARRLAVAANAHVLTFDYRLAPEHPYPAGLDDCAAVWSAVLEGKAPLAGLDGPRALSGDSAGANLALALMLRQIDEGGALPDAGLLFYGVYDDDFASRSYVDSAEGPGLTRAKMMRYWDFYTPDTSVRKNPFVSPLKADDAALLKLPPLYLNAAAIDPLRSDTANLARRLEALGRRDTYRLYPGVVHGFMQMNPVLAEARTAAEEAASAFLEVAGKMKTT</sequence>
<dbReference type="PANTHER" id="PTHR23025:SF3">
    <property type="entry name" value="HORMONE-SENSITIVE LIPASE"/>
    <property type="match status" value="1"/>
</dbReference>
<dbReference type="GO" id="GO:0004771">
    <property type="term" value="F:sterol ester esterase activity"/>
    <property type="evidence" value="ECO:0007669"/>
    <property type="project" value="TreeGrafter"/>
</dbReference>